<comment type="caution">
    <text evidence="2">The sequence shown here is derived from an EMBL/GenBank/DDBJ whole genome shotgun (WGS) entry which is preliminary data.</text>
</comment>
<keyword evidence="3" id="KW-1185">Reference proteome</keyword>
<evidence type="ECO:0008006" key="4">
    <source>
        <dbReference type="Google" id="ProtNLM"/>
    </source>
</evidence>
<feature type="compositionally biased region" description="Gly residues" evidence="1">
    <location>
        <begin position="353"/>
        <end position="365"/>
    </location>
</feature>
<evidence type="ECO:0000313" key="3">
    <source>
        <dbReference type="Proteomes" id="UP000607311"/>
    </source>
</evidence>
<feature type="compositionally biased region" description="Pro residues" evidence="1">
    <location>
        <begin position="314"/>
        <end position="332"/>
    </location>
</feature>
<dbReference type="Proteomes" id="UP000607311">
    <property type="component" value="Unassembled WGS sequence"/>
</dbReference>
<feature type="compositionally biased region" description="Low complexity" evidence="1">
    <location>
        <begin position="473"/>
        <end position="484"/>
    </location>
</feature>
<feature type="compositionally biased region" description="Gly residues" evidence="1">
    <location>
        <begin position="374"/>
        <end position="386"/>
    </location>
</feature>
<dbReference type="EMBL" id="BOPD01000034">
    <property type="protein sequence ID" value="GIJ35689.1"/>
    <property type="molecule type" value="Genomic_DNA"/>
</dbReference>
<feature type="compositionally biased region" description="Low complexity" evidence="1">
    <location>
        <begin position="499"/>
        <end position="531"/>
    </location>
</feature>
<proteinExistence type="predicted"/>
<feature type="compositionally biased region" description="Low complexity" evidence="1">
    <location>
        <begin position="246"/>
        <end position="256"/>
    </location>
</feature>
<organism evidence="2 3">
    <name type="scientific">Micromonospora sediminimaris</name>
    <dbReference type="NCBI Taxonomy" id="547162"/>
    <lineage>
        <taxon>Bacteria</taxon>
        <taxon>Bacillati</taxon>
        <taxon>Actinomycetota</taxon>
        <taxon>Actinomycetes</taxon>
        <taxon>Micromonosporales</taxon>
        <taxon>Micromonosporaceae</taxon>
        <taxon>Micromonospora</taxon>
    </lineage>
</organism>
<feature type="compositionally biased region" description="Low complexity" evidence="1">
    <location>
        <begin position="387"/>
        <end position="401"/>
    </location>
</feature>
<evidence type="ECO:0000256" key="1">
    <source>
        <dbReference type="SAM" id="MobiDB-lite"/>
    </source>
</evidence>
<feature type="compositionally biased region" description="Acidic residues" evidence="1">
    <location>
        <begin position="540"/>
        <end position="553"/>
    </location>
</feature>
<feature type="region of interest" description="Disordered" evidence="1">
    <location>
        <begin position="218"/>
        <end position="581"/>
    </location>
</feature>
<feature type="compositionally biased region" description="Gly residues" evidence="1">
    <location>
        <begin position="402"/>
        <end position="415"/>
    </location>
</feature>
<name>A0A9W5XM62_9ACTN</name>
<protein>
    <recommendedName>
        <fullName evidence="4">PPE family protein</fullName>
    </recommendedName>
</protein>
<evidence type="ECO:0000313" key="2">
    <source>
        <dbReference type="EMBL" id="GIJ35689.1"/>
    </source>
</evidence>
<feature type="compositionally biased region" description="Pro residues" evidence="1">
    <location>
        <begin position="235"/>
        <end position="245"/>
    </location>
</feature>
<dbReference type="Gene3D" id="1.20.1260.20">
    <property type="entry name" value="PPE superfamily"/>
    <property type="match status" value="1"/>
</dbReference>
<feature type="compositionally biased region" description="Low complexity" evidence="1">
    <location>
        <begin position="432"/>
        <end position="449"/>
    </location>
</feature>
<dbReference type="AlphaFoldDB" id="A0A9W5XM62"/>
<reference evidence="2" key="1">
    <citation type="submission" date="2021-01" db="EMBL/GenBank/DDBJ databases">
        <title>Whole genome shotgun sequence of Verrucosispora sediminis NBRC 107745.</title>
        <authorList>
            <person name="Komaki H."/>
            <person name="Tamura T."/>
        </authorList>
    </citation>
    <scope>NUCLEOTIDE SEQUENCE</scope>
    <source>
        <strain evidence="2">NBRC 107745</strain>
    </source>
</reference>
<accession>A0A9W5XM62</accession>
<sequence>MSDDYYGWQPVSYPMYAGVSDDYAAERAAGATPYEPTAWDSVNIEQMWEYVRKESDERTTALADMWRRAASLLQTTRDNLKRHADSLDARWQSPAARVFMSRVGATLHSLDEWKTVASDNATGLDQLASKIGTAQREMKTLWEEYRAEQIRQGERRTDDAGVQAVDLVEWVPGVTGNDGKSYEDVQNEYHQRAKNIAKPLADLYIDVYISNISRGGKFKGPTDAVITNPSNVPRPGAPGAPPPGAPVNGAAPNRPAMPGRPDLPTRPGGADAPTDAAPPPPPNLPEGVGLAGGAAAPVAPPPTAPPVTTAPTAPVTPGPVVPPVAPPGPRPGNPGLNAPNSARPNAPRTTLPGAGGPGAPGGRGPGPNRPTLPGAGGPGSGSGAPGGRKSPAPSRPTLPGNTGAGAPGGGRGRPGLGNRPGASATPPPSSPRLPGSTARPSQRGAAPGRPAAPPPSLGGQRSAAPGGPPKASAPPSGRSAAGKPVTGGGAAGARPDLSGRAAAGTGRPAPTTGPAPSLGGRRGGPTTPSPRKGAPRDAEQETWEYGDGDDELWVTESSAAGVVEAPVEHRPREQGRTLGQS</sequence>
<dbReference type="OrthoDB" id="3406097at2"/>
<dbReference type="InterPro" id="IPR038332">
    <property type="entry name" value="PPE_sf"/>
</dbReference>
<feature type="compositionally biased region" description="Basic and acidic residues" evidence="1">
    <location>
        <begin position="566"/>
        <end position="575"/>
    </location>
</feature>
<dbReference type="RefSeq" id="WP_093411144.1">
    <property type="nucleotide sequence ID" value="NZ_BOPD01000034.1"/>
</dbReference>
<gene>
    <name evidence="2" type="ORF">Vse01_48370</name>
</gene>